<evidence type="ECO:0000259" key="2">
    <source>
        <dbReference type="Pfam" id="PF17919"/>
    </source>
</evidence>
<reference evidence="3 4" key="1">
    <citation type="submission" date="2023-02" db="EMBL/GenBank/DDBJ databases">
        <title>LHISI_Scaffold_Assembly.</title>
        <authorList>
            <person name="Stuart O.P."/>
            <person name="Cleave R."/>
            <person name="Magrath M.J.L."/>
            <person name="Mikheyev A.S."/>
        </authorList>
    </citation>
    <scope>NUCLEOTIDE SEQUENCE [LARGE SCALE GENOMIC DNA]</scope>
    <source>
        <strain evidence="3">Daus_M_001</strain>
        <tissue evidence="3">Leg muscle</tissue>
    </source>
</reference>
<proteinExistence type="predicted"/>
<dbReference type="InterPro" id="IPR043502">
    <property type="entry name" value="DNA/RNA_pol_sf"/>
</dbReference>
<dbReference type="PANTHER" id="PTHR37984">
    <property type="entry name" value="PROTEIN CBG26694"/>
    <property type="match status" value="1"/>
</dbReference>
<protein>
    <recommendedName>
        <fullName evidence="2">Reverse transcriptase/retrotransposon-derived protein RNase H-like domain-containing protein</fullName>
    </recommendedName>
</protein>
<name>A0ABQ9IMA1_9NEOP</name>
<keyword evidence="4" id="KW-1185">Reference proteome</keyword>
<keyword evidence="1" id="KW-0511">Multifunctional enzyme</keyword>
<dbReference type="Pfam" id="PF17919">
    <property type="entry name" value="RT_RNaseH_2"/>
    <property type="match status" value="1"/>
</dbReference>
<evidence type="ECO:0000313" key="4">
    <source>
        <dbReference type="Proteomes" id="UP001159363"/>
    </source>
</evidence>
<feature type="domain" description="Reverse transcriptase/retrotransposon-derived protein RNase H-like" evidence="2">
    <location>
        <begin position="246"/>
        <end position="323"/>
    </location>
</feature>
<gene>
    <name evidence="3" type="ORF">PR048_002294</name>
</gene>
<dbReference type="InterPro" id="IPR043128">
    <property type="entry name" value="Rev_trsase/Diguanyl_cyclase"/>
</dbReference>
<dbReference type="InterPro" id="IPR050951">
    <property type="entry name" value="Retrovirus_Pol_polyprotein"/>
</dbReference>
<comment type="caution">
    <text evidence="3">The sequence shown here is derived from an EMBL/GenBank/DDBJ whole genome shotgun (WGS) entry which is preliminary data.</text>
</comment>
<evidence type="ECO:0000313" key="3">
    <source>
        <dbReference type="EMBL" id="KAJ8896948.1"/>
    </source>
</evidence>
<dbReference type="InterPro" id="IPR041577">
    <property type="entry name" value="RT_RNaseH_2"/>
</dbReference>
<dbReference type="PANTHER" id="PTHR37984:SF5">
    <property type="entry name" value="PROTEIN NYNRIN-LIKE"/>
    <property type="match status" value="1"/>
</dbReference>
<dbReference type="Gene3D" id="3.10.10.10">
    <property type="entry name" value="HIV Type 1 Reverse Transcriptase, subunit A, domain 1"/>
    <property type="match status" value="1"/>
</dbReference>
<dbReference type="SUPFAM" id="SSF56672">
    <property type="entry name" value="DNA/RNA polymerases"/>
    <property type="match status" value="1"/>
</dbReference>
<accession>A0ABQ9IMA1</accession>
<dbReference type="Proteomes" id="UP001159363">
    <property type="component" value="Chromosome 1"/>
</dbReference>
<dbReference type="Gene3D" id="3.30.70.270">
    <property type="match status" value="1"/>
</dbReference>
<dbReference type="EMBL" id="JARBHB010000001">
    <property type="protein sequence ID" value="KAJ8896948.1"/>
    <property type="molecule type" value="Genomic_DNA"/>
</dbReference>
<organism evidence="3 4">
    <name type="scientific">Dryococelus australis</name>
    <dbReference type="NCBI Taxonomy" id="614101"/>
    <lineage>
        <taxon>Eukaryota</taxon>
        <taxon>Metazoa</taxon>
        <taxon>Ecdysozoa</taxon>
        <taxon>Arthropoda</taxon>
        <taxon>Hexapoda</taxon>
        <taxon>Insecta</taxon>
        <taxon>Pterygota</taxon>
        <taxon>Neoptera</taxon>
        <taxon>Polyneoptera</taxon>
        <taxon>Phasmatodea</taxon>
        <taxon>Verophasmatodea</taxon>
        <taxon>Anareolatae</taxon>
        <taxon>Phasmatidae</taxon>
        <taxon>Eurycanthinae</taxon>
        <taxon>Dryococelus</taxon>
    </lineage>
</organism>
<dbReference type="CDD" id="cd01647">
    <property type="entry name" value="RT_LTR"/>
    <property type="match status" value="1"/>
</dbReference>
<sequence length="404" mass="45465">MLLRPWGAKSHIPVLTKICINNKLLETEVDTGARFPLCVAGQINVKVQDKNSKMRCLVLLVGSPNLGSSFVPSLGRSWLDALFPYWRQQWCKMIHLVSEREEVVTNCRSQTKSKSEDLYSDWASPVVVVPKNGQLRLCVDFKVTLKKVLNVDHFPLPKIDDVFETLGGGKVFTLLDLRTTYQQLEVPEKYQHSFTINSHLGLFRFKHLPHDVASMPAIFHAIMDQIIGNMPMPLYVLTKKNVPWQWPSSCQKVFAKSKQMPLYHNVLVHFDPKLFLVLSCDARSYGVGVVLSHVIDSEERPVLVASSEQNYSQLEREALAIIFGGIPTLAASWLQQWAIILQAFTYQSQYCKRTSMGPADAMSHLPAPTEVGVDEAKAFTASLDYLPITPRNSQINTKGIGVNK</sequence>
<evidence type="ECO:0000256" key="1">
    <source>
        <dbReference type="ARBA" id="ARBA00023268"/>
    </source>
</evidence>